<evidence type="ECO:0000313" key="1">
    <source>
        <dbReference type="EMBL" id="KAG0410207.1"/>
    </source>
</evidence>
<accession>A0AC60NSY9</accession>
<name>A0AC60NSY9_IXOPE</name>
<dbReference type="EMBL" id="JABSTQ010011543">
    <property type="protein sequence ID" value="KAG0410207.1"/>
    <property type="molecule type" value="Genomic_DNA"/>
</dbReference>
<proteinExistence type="predicted"/>
<dbReference type="Proteomes" id="UP000805193">
    <property type="component" value="Unassembled WGS sequence"/>
</dbReference>
<reference evidence="1 2" key="1">
    <citation type="journal article" date="2020" name="Cell">
        <title>Large-Scale Comparative Analyses of Tick Genomes Elucidate Their Genetic Diversity and Vector Capacities.</title>
        <authorList>
            <consortium name="Tick Genome and Microbiome Consortium (TIGMIC)"/>
            <person name="Jia N."/>
            <person name="Wang J."/>
            <person name="Shi W."/>
            <person name="Du L."/>
            <person name="Sun Y."/>
            <person name="Zhan W."/>
            <person name="Jiang J.F."/>
            <person name="Wang Q."/>
            <person name="Zhang B."/>
            <person name="Ji P."/>
            <person name="Bell-Sakyi L."/>
            <person name="Cui X.M."/>
            <person name="Yuan T.T."/>
            <person name="Jiang B.G."/>
            <person name="Yang W.F."/>
            <person name="Lam T.T."/>
            <person name="Chang Q.C."/>
            <person name="Ding S.J."/>
            <person name="Wang X.J."/>
            <person name="Zhu J.G."/>
            <person name="Ruan X.D."/>
            <person name="Zhao L."/>
            <person name="Wei J.T."/>
            <person name="Ye R.Z."/>
            <person name="Que T.C."/>
            <person name="Du C.H."/>
            <person name="Zhou Y.H."/>
            <person name="Cheng J.X."/>
            <person name="Dai P.F."/>
            <person name="Guo W.B."/>
            <person name="Han X.H."/>
            <person name="Huang E.J."/>
            <person name="Li L.F."/>
            <person name="Wei W."/>
            <person name="Gao Y.C."/>
            <person name="Liu J.Z."/>
            <person name="Shao H.Z."/>
            <person name="Wang X."/>
            <person name="Wang C.C."/>
            <person name="Yang T.C."/>
            <person name="Huo Q.B."/>
            <person name="Li W."/>
            <person name="Chen H.Y."/>
            <person name="Chen S.E."/>
            <person name="Zhou L.G."/>
            <person name="Ni X.B."/>
            <person name="Tian J.H."/>
            <person name="Sheng Y."/>
            <person name="Liu T."/>
            <person name="Pan Y.S."/>
            <person name="Xia L.Y."/>
            <person name="Li J."/>
            <person name="Zhao F."/>
            <person name="Cao W.C."/>
        </authorList>
    </citation>
    <scope>NUCLEOTIDE SEQUENCE [LARGE SCALE GENOMIC DNA]</scope>
    <source>
        <strain evidence="1">Iper-2018</strain>
    </source>
</reference>
<comment type="caution">
    <text evidence="1">The sequence shown here is derived from an EMBL/GenBank/DDBJ whole genome shotgun (WGS) entry which is preliminary data.</text>
</comment>
<sequence length="324" mass="35683">MGRLNMKPKIHHKICSKHFEKSCFFAGMDRPCLRPDAVPTLFSCTQAKDTLRGTVAPQESLEKDSGMPCLDEASPASASLSRVLEESNGTVNRLLDSGSSQFTTTAAEALFLHTYCGDETTSPHLSKVARELQDVKQKLYAADRRLRRRDLTIRQQRTTIDVLQRQVSLLKHVSEEFRVSNCLPTDLIRDWHENASRVSRAHRFLGEWLPMPSMQLVRKHGVGTAVPGVFCMSSENLESFDEGWTKDWRTGGPADAGPAGRSLGPGSRRPGSDERPRGRPNDASPGRTDRRSHGGAWPAAWASAAWTTTSGPMDQPGCDDLGAS</sequence>
<gene>
    <name evidence="1" type="ORF">HPB47_012649</name>
</gene>
<organism evidence="1 2">
    <name type="scientific">Ixodes persulcatus</name>
    <name type="common">Taiga tick</name>
    <dbReference type="NCBI Taxonomy" id="34615"/>
    <lineage>
        <taxon>Eukaryota</taxon>
        <taxon>Metazoa</taxon>
        <taxon>Ecdysozoa</taxon>
        <taxon>Arthropoda</taxon>
        <taxon>Chelicerata</taxon>
        <taxon>Arachnida</taxon>
        <taxon>Acari</taxon>
        <taxon>Parasitiformes</taxon>
        <taxon>Ixodida</taxon>
        <taxon>Ixodoidea</taxon>
        <taxon>Ixodidae</taxon>
        <taxon>Ixodinae</taxon>
        <taxon>Ixodes</taxon>
    </lineage>
</organism>
<keyword evidence="2" id="KW-1185">Reference proteome</keyword>
<evidence type="ECO:0000313" key="2">
    <source>
        <dbReference type="Proteomes" id="UP000805193"/>
    </source>
</evidence>
<protein>
    <submittedName>
        <fullName evidence="1">Uncharacterized protein</fullName>
    </submittedName>
</protein>